<gene>
    <name evidence="7" type="ORF">OJ997_02200</name>
</gene>
<accession>A0A9X3N698</accession>
<dbReference type="SUPFAM" id="SSF103473">
    <property type="entry name" value="MFS general substrate transporter"/>
    <property type="match status" value="1"/>
</dbReference>
<feature type="domain" description="Major facilitator superfamily (MFS) profile" evidence="6">
    <location>
        <begin position="215"/>
        <end position="397"/>
    </location>
</feature>
<dbReference type="InterPro" id="IPR011701">
    <property type="entry name" value="MFS"/>
</dbReference>
<dbReference type="EMBL" id="JAPDDP010000003">
    <property type="protein sequence ID" value="MDA0179092.1"/>
    <property type="molecule type" value="Genomic_DNA"/>
</dbReference>
<comment type="caution">
    <text evidence="7">The sequence shown here is derived from an EMBL/GenBank/DDBJ whole genome shotgun (WGS) entry which is preliminary data.</text>
</comment>
<dbReference type="GO" id="GO:0022857">
    <property type="term" value="F:transmembrane transporter activity"/>
    <property type="evidence" value="ECO:0007669"/>
    <property type="project" value="InterPro"/>
</dbReference>
<feature type="transmembrane region" description="Helical" evidence="5">
    <location>
        <begin position="278"/>
        <end position="295"/>
    </location>
</feature>
<dbReference type="Gene3D" id="1.20.1250.20">
    <property type="entry name" value="MFS general substrate transporter like domains"/>
    <property type="match status" value="1"/>
</dbReference>
<feature type="transmembrane region" description="Helical" evidence="5">
    <location>
        <begin position="44"/>
        <end position="66"/>
    </location>
</feature>
<name>A0A9X3N698_9ACTN</name>
<feature type="transmembrane region" description="Helical" evidence="5">
    <location>
        <begin position="171"/>
        <end position="189"/>
    </location>
</feature>
<keyword evidence="2 5" id="KW-0812">Transmembrane</keyword>
<keyword evidence="8" id="KW-1185">Reference proteome</keyword>
<feature type="transmembrane region" description="Helical" evidence="5">
    <location>
        <begin position="340"/>
        <end position="360"/>
    </location>
</feature>
<sequence length="397" mass="40729">MRRYLEILRSPYVGVLVASSLFSRLPIGINALAIVLYLREQTGSFAVAGGVSGALAFGSALGAPVQGRLVDRMGARRVLLPVAVIHAMSLGAIVGLAELDAPTLVLLACGWIAGFAVPPTSSVLRSMWTDLVEPRLHQAAYALDSTMIELIFISGPLLTAIIAAITSPAGALIVSAIAVVVGTAIFTALPPTRHVDNPDEDHPARGFLGALAAPGVRMLVITSFPTGVGIGMLEVGIPAFSRAEGAPEVAGVLLAMWSFGSLVGGLAYGMIQRRSLHRTHLVLSAVLPLTLLPLAASPSVWVTALLVLPAGCCIAPLLATRNELVGGVAPPGMRIEAYTWPITSFVGGIAAGAALCGVLVEGPGWRTAFVVAGAIALTGALAAILGRQALKPPARPI</sequence>
<organism evidence="7 8">
    <name type="scientific">Solirubrobacter phytolaccae</name>
    <dbReference type="NCBI Taxonomy" id="1404360"/>
    <lineage>
        <taxon>Bacteria</taxon>
        <taxon>Bacillati</taxon>
        <taxon>Actinomycetota</taxon>
        <taxon>Thermoleophilia</taxon>
        <taxon>Solirubrobacterales</taxon>
        <taxon>Solirubrobacteraceae</taxon>
        <taxon>Solirubrobacter</taxon>
    </lineage>
</organism>
<keyword evidence="4 5" id="KW-0472">Membrane</keyword>
<reference evidence="7" key="1">
    <citation type="submission" date="2022-10" db="EMBL/GenBank/DDBJ databases">
        <title>The WGS of Solirubrobacter phytolaccae KCTC 29190.</title>
        <authorList>
            <person name="Jiang Z."/>
        </authorList>
    </citation>
    <scope>NUCLEOTIDE SEQUENCE</scope>
    <source>
        <strain evidence="7">KCTC 29190</strain>
    </source>
</reference>
<dbReference type="AlphaFoldDB" id="A0A9X3N698"/>
<feature type="transmembrane region" description="Helical" evidence="5">
    <location>
        <begin position="103"/>
        <end position="124"/>
    </location>
</feature>
<feature type="transmembrane region" description="Helical" evidence="5">
    <location>
        <begin position="250"/>
        <end position="271"/>
    </location>
</feature>
<dbReference type="InterPro" id="IPR036259">
    <property type="entry name" value="MFS_trans_sf"/>
</dbReference>
<dbReference type="Proteomes" id="UP001147653">
    <property type="component" value="Unassembled WGS sequence"/>
</dbReference>
<evidence type="ECO:0000256" key="2">
    <source>
        <dbReference type="ARBA" id="ARBA00022692"/>
    </source>
</evidence>
<evidence type="ECO:0000313" key="7">
    <source>
        <dbReference type="EMBL" id="MDA0179092.1"/>
    </source>
</evidence>
<evidence type="ECO:0000256" key="1">
    <source>
        <dbReference type="ARBA" id="ARBA00004651"/>
    </source>
</evidence>
<keyword evidence="3 5" id="KW-1133">Transmembrane helix</keyword>
<dbReference type="GO" id="GO:0005886">
    <property type="term" value="C:plasma membrane"/>
    <property type="evidence" value="ECO:0007669"/>
    <property type="project" value="UniProtKB-SubCell"/>
</dbReference>
<protein>
    <submittedName>
        <fullName evidence="7">MFS transporter</fullName>
    </submittedName>
</protein>
<feature type="transmembrane region" description="Helical" evidence="5">
    <location>
        <begin position="366"/>
        <end position="385"/>
    </location>
</feature>
<evidence type="ECO:0000313" key="8">
    <source>
        <dbReference type="Proteomes" id="UP001147653"/>
    </source>
</evidence>
<dbReference type="PANTHER" id="PTHR23542:SF1">
    <property type="entry name" value="MAJOR FACILITATOR SUPERFAMILY (MFS) PROFILE DOMAIN-CONTAINING PROTEIN"/>
    <property type="match status" value="1"/>
</dbReference>
<feature type="transmembrane region" description="Helical" evidence="5">
    <location>
        <begin position="210"/>
        <end position="230"/>
    </location>
</feature>
<feature type="transmembrane region" description="Helical" evidence="5">
    <location>
        <begin position="12"/>
        <end position="38"/>
    </location>
</feature>
<proteinExistence type="predicted"/>
<evidence type="ECO:0000256" key="5">
    <source>
        <dbReference type="SAM" id="Phobius"/>
    </source>
</evidence>
<dbReference type="InterPro" id="IPR020846">
    <property type="entry name" value="MFS_dom"/>
</dbReference>
<dbReference type="PANTHER" id="PTHR23542">
    <property type="match status" value="1"/>
</dbReference>
<dbReference type="PROSITE" id="PS50850">
    <property type="entry name" value="MFS"/>
    <property type="match status" value="2"/>
</dbReference>
<feature type="domain" description="Major facilitator superfamily (MFS) profile" evidence="6">
    <location>
        <begin position="1"/>
        <end position="193"/>
    </location>
</feature>
<dbReference type="RefSeq" id="WP_270023360.1">
    <property type="nucleotide sequence ID" value="NZ_JAPDDP010000003.1"/>
</dbReference>
<evidence type="ECO:0000259" key="6">
    <source>
        <dbReference type="PROSITE" id="PS50850"/>
    </source>
</evidence>
<evidence type="ECO:0000256" key="4">
    <source>
        <dbReference type="ARBA" id="ARBA00023136"/>
    </source>
</evidence>
<evidence type="ECO:0000256" key="3">
    <source>
        <dbReference type="ARBA" id="ARBA00022989"/>
    </source>
</evidence>
<dbReference type="Pfam" id="PF07690">
    <property type="entry name" value="MFS_1"/>
    <property type="match status" value="1"/>
</dbReference>
<feature type="transmembrane region" description="Helical" evidence="5">
    <location>
        <begin position="145"/>
        <end position="165"/>
    </location>
</feature>
<feature type="transmembrane region" description="Helical" evidence="5">
    <location>
        <begin position="78"/>
        <end position="97"/>
    </location>
</feature>
<comment type="subcellular location">
    <subcellularLocation>
        <location evidence="1">Cell membrane</location>
        <topology evidence="1">Multi-pass membrane protein</topology>
    </subcellularLocation>
</comment>